<dbReference type="EMBL" id="PQGA01000002">
    <property type="protein sequence ID" value="POR54555.1"/>
    <property type="molecule type" value="Genomic_DNA"/>
</dbReference>
<dbReference type="Proteomes" id="UP000237381">
    <property type="component" value="Unassembled WGS sequence"/>
</dbReference>
<comment type="caution">
    <text evidence="1">The sequence shown here is derived from an EMBL/GenBank/DDBJ whole genome shotgun (WGS) entry which is preliminary data.</text>
</comment>
<dbReference type="InterPro" id="IPR025518">
    <property type="entry name" value="DUF4406"/>
</dbReference>
<dbReference type="Pfam" id="PF14359">
    <property type="entry name" value="DUF4406"/>
    <property type="match status" value="1"/>
</dbReference>
<sequence>MKLYIAGPMTGYAELNFPAFHTEARRLRELGFEIVNPAELNPDKGAEWLDCMRADIKQLVDCDGVALLQGWEQSRGASLECHIARSLGLRVFTATYLVGLAGELPVISQAAVIEQLEAV</sequence>
<dbReference type="OrthoDB" id="2376767at2"/>
<evidence type="ECO:0000313" key="1">
    <source>
        <dbReference type="EMBL" id="POR54555.1"/>
    </source>
</evidence>
<accession>A0A2S4MIV2</accession>
<dbReference type="SUPFAM" id="SSF52309">
    <property type="entry name" value="N-(deoxy)ribosyltransferase-like"/>
    <property type="match status" value="1"/>
</dbReference>
<dbReference type="RefSeq" id="WP_103703120.1">
    <property type="nucleotide sequence ID" value="NZ_PQGA01000002.1"/>
</dbReference>
<proteinExistence type="predicted"/>
<organism evidence="1 2">
    <name type="scientific">Paraburkholderia eburnea</name>
    <dbReference type="NCBI Taxonomy" id="1189126"/>
    <lineage>
        <taxon>Bacteria</taxon>
        <taxon>Pseudomonadati</taxon>
        <taxon>Pseudomonadota</taxon>
        <taxon>Betaproteobacteria</taxon>
        <taxon>Burkholderiales</taxon>
        <taxon>Burkholderiaceae</taxon>
        <taxon>Paraburkholderia</taxon>
    </lineage>
</organism>
<reference evidence="1 2" key="1">
    <citation type="submission" date="2018-01" db="EMBL/GenBank/DDBJ databases">
        <title>Genomic Encyclopedia of Type Strains, Phase III (KMG-III): the genomes of soil and plant-associated and newly described type strains.</title>
        <authorList>
            <person name="Whitman W."/>
        </authorList>
    </citation>
    <scope>NUCLEOTIDE SEQUENCE [LARGE SCALE GENOMIC DNA]</scope>
    <source>
        <strain evidence="1 2">JCM 18070</strain>
    </source>
</reference>
<dbReference type="AlphaFoldDB" id="A0A2S4MIV2"/>
<gene>
    <name evidence="1" type="ORF">B0G62_102163</name>
</gene>
<protein>
    <submittedName>
        <fullName evidence="1">Uncharacterized protein DUF4406</fullName>
    </submittedName>
</protein>
<dbReference type="Gene3D" id="3.40.50.10400">
    <property type="entry name" value="Hypothetical protein PA1492"/>
    <property type="match status" value="1"/>
</dbReference>
<name>A0A2S4MIV2_9BURK</name>
<keyword evidence="2" id="KW-1185">Reference proteome</keyword>
<evidence type="ECO:0000313" key="2">
    <source>
        <dbReference type="Proteomes" id="UP000237381"/>
    </source>
</evidence>